<keyword evidence="4 7" id="KW-1133">Transmembrane helix</keyword>
<keyword evidence="3 7" id="KW-0812">Transmembrane</keyword>
<evidence type="ECO:0000313" key="9">
    <source>
        <dbReference type="Proteomes" id="UP001064971"/>
    </source>
</evidence>
<evidence type="ECO:0000313" key="8">
    <source>
        <dbReference type="EMBL" id="BDP44662.1"/>
    </source>
</evidence>
<keyword evidence="5 7" id="KW-0472">Membrane</keyword>
<name>A0ABM8ALE4_9DEIO</name>
<accession>A0ABM8ALE4</accession>
<feature type="transmembrane region" description="Helical" evidence="7">
    <location>
        <begin position="105"/>
        <end position="127"/>
    </location>
</feature>
<dbReference type="InterPro" id="IPR052983">
    <property type="entry name" value="MFS_Riboflavin_Transporter"/>
</dbReference>
<evidence type="ECO:0000256" key="1">
    <source>
        <dbReference type="ARBA" id="ARBA00004141"/>
    </source>
</evidence>
<dbReference type="PANTHER" id="PTHR43385">
    <property type="entry name" value="RIBOFLAVIN TRANSPORTER RIBJ"/>
    <property type="match status" value="1"/>
</dbReference>
<feature type="transmembrane region" description="Helical" evidence="7">
    <location>
        <begin position="188"/>
        <end position="209"/>
    </location>
</feature>
<evidence type="ECO:0000256" key="5">
    <source>
        <dbReference type="ARBA" id="ARBA00023136"/>
    </source>
</evidence>
<dbReference type="Gene3D" id="1.20.1250.20">
    <property type="entry name" value="MFS general substrate transporter like domains"/>
    <property type="match status" value="1"/>
</dbReference>
<dbReference type="SUPFAM" id="SSF103473">
    <property type="entry name" value="MFS general substrate transporter"/>
    <property type="match status" value="1"/>
</dbReference>
<evidence type="ECO:0000256" key="6">
    <source>
        <dbReference type="SAM" id="MobiDB-lite"/>
    </source>
</evidence>
<feature type="transmembrane region" description="Helical" evidence="7">
    <location>
        <begin position="162"/>
        <end position="182"/>
    </location>
</feature>
<keyword evidence="2" id="KW-0813">Transport</keyword>
<comment type="subcellular location">
    <subcellularLocation>
        <location evidence="1">Membrane</location>
        <topology evidence="1">Multi-pass membrane protein</topology>
    </subcellularLocation>
</comment>
<feature type="region of interest" description="Disordered" evidence="6">
    <location>
        <begin position="1"/>
        <end position="32"/>
    </location>
</feature>
<keyword evidence="9" id="KW-1185">Reference proteome</keyword>
<evidence type="ECO:0000256" key="2">
    <source>
        <dbReference type="ARBA" id="ARBA00022448"/>
    </source>
</evidence>
<evidence type="ECO:0000256" key="7">
    <source>
        <dbReference type="SAM" id="Phobius"/>
    </source>
</evidence>
<gene>
    <name evidence="8" type="ORF">DAETH_46310</name>
</gene>
<dbReference type="Proteomes" id="UP001064971">
    <property type="component" value="Plasmid pDAETH-3"/>
</dbReference>
<geneLocation type="plasmid" evidence="8 9">
    <name>pDAETH-3</name>
</geneLocation>
<feature type="transmembrane region" description="Helical" evidence="7">
    <location>
        <begin position="45"/>
        <end position="71"/>
    </location>
</feature>
<feature type="transmembrane region" description="Helical" evidence="7">
    <location>
        <begin position="133"/>
        <end position="150"/>
    </location>
</feature>
<proteinExistence type="predicted"/>
<evidence type="ECO:0008006" key="10">
    <source>
        <dbReference type="Google" id="ProtNLM"/>
    </source>
</evidence>
<reference evidence="8" key="1">
    <citation type="submission" date="2022-07" db="EMBL/GenBank/DDBJ databases">
        <title>Complete Genome Sequence of the Radioresistant Bacterium Deinococcus aetherius ST0316, Isolated from the Air Dust collected in Lower Stratosphere above Japan.</title>
        <authorList>
            <person name="Satoh K."/>
            <person name="Hagiwara K."/>
            <person name="Katsumata K."/>
            <person name="Kubo A."/>
            <person name="Yokobori S."/>
            <person name="Yamagishi A."/>
            <person name="Oono Y."/>
            <person name="Narumi I."/>
        </authorList>
    </citation>
    <scope>NUCLEOTIDE SEQUENCE</scope>
    <source>
        <strain evidence="8">ST0316</strain>
        <plasmid evidence="8">pDAETH-3</plasmid>
    </source>
</reference>
<evidence type="ECO:0000256" key="3">
    <source>
        <dbReference type="ARBA" id="ARBA00022692"/>
    </source>
</evidence>
<evidence type="ECO:0000256" key="4">
    <source>
        <dbReference type="ARBA" id="ARBA00022989"/>
    </source>
</evidence>
<organism evidence="8 9">
    <name type="scientific">Deinococcus aetherius</name>
    <dbReference type="NCBI Taxonomy" id="200252"/>
    <lineage>
        <taxon>Bacteria</taxon>
        <taxon>Thermotogati</taxon>
        <taxon>Deinococcota</taxon>
        <taxon>Deinococci</taxon>
        <taxon>Deinococcales</taxon>
        <taxon>Deinococcaceae</taxon>
        <taxon>Deinococcus</taxon>
    </lineage>
</organism>
<dbReference type="PANTHER" id="PTHR43385:SF1">
    <property type="entry name" value="RIBOFLAVIN TRANSPORTER RIBJ"/>
    <property type="match status" value="1"/>
</dbReference>
<dbReference type="InterPro" id="IPR036259">
    <property type="entry name" value="MFS_trans_sf"/>
</dbReference>
<dbReference type="EMBL" id="AP026563">
    <property type="protein sequence ID" value="BDP44662.1"/>
    <property type="molecule type" value="Genomic_DNA"/>
</dbReference>
<sequence length="256" mass="26107">MQGLPQDKGVQGAHANEVDGGGPSPGPGVPEASVTTRAALRGAPFWWLSGAFALARFASAAVGAHLVPLLLERGYPAGFVALMVGAIGPLQLLGRLVFAPALGRWSLSIVTAVMFGLLALAFAALLMPGPSGVWVFVALFGASNGASTLSRAGLIAELYGPASYGSINGVLALIVAVVGALAPLLVGAVYAAAGGYTAALWGLVLSGWWRRRLWRGLNPLPDRRRGTLSVHFRATAGVTPTSCGRAGGWSATAWGD</sequence>
<protein>
    <recommendedName>
        <fullName evidence="10">MFS transporter</fullName>
    </recommendedName>
</protein>
<feature type="transmembrane region" description="Helical" evidence="7">
    <location>
        <begin position="77"/>
        <end position="98"/>
    </location>
</feature>
<keyword evidence="8" id="KW-0614">Plasmid</keyword>